<sequence>MLQPFKDGSGVGQFLDPKSGAKIGNLIALPKCDSSLQQPYLTASGKIACVTKDTIKTNQNQKYHFKEQIYADKHLIVGASPSATNARQIVAYNPETSKLLWVQNLEKPAAVTCDGKGIYTTSIAQDSPSQPTQSSQNTTENAESAETNPPTPKEASELEVMTLIGSSKAQPHPEKELNPSESKPSEPPVAKDAIKNIDFANAYLPTLGLDGCSDQYFWSKNDGTPISRKMPGETTPCWATMQNGKSIEKVTTPWDEGTQLPALKLSENEGNSSSFFDSGSFAADTSKRYNVAYGDVNGDGYLDALLIANDLEAVSCQLAIFDPSDPKHPYISIIGGTQEPNTVRIENPGKITIFYPASMSPSGTEQTIAEISITGNEITGYKKFS</sequence>
<protein>
    <recommendedName>
        <fullName evidence="4">FG-GAP repeat protein</fullName>
    </recommendedName>
</protein>
<dbReference type="AlphaFoldDB" id="A0AAJ1BCZ3"/>
<reference evidence="2" key="1">
    <citation type="submission" date="2022-01" db="EMBL/GenBank/DDBJ databases">
        <title>Collection of gut derived symbiotic bacterial strains cultured from healthy donors.</title>
        <authorList>
            <person name="Lin H."/>
            <person name="Kohout C."/>
            <person name="Waligurski E."/>
            <person name="Pamer E.G."/>
        </authorList>
    </citation>
    <scope>NUCLEOTIDE SEQUENCE</scope>
    <source>
        <strain evidence="2">DFI.7.46</strain>
    </source>
</reference>
<comment type="caution">
    <text evidence="2">The sequence shown here is derived from an EMBL/GenBank/DDBJ whole genome shotgun (WGS) entry which is preliminary data.</text>
</comment>
<evidence type="ECO:0008006" key="4">
    <source>
        <dbReference type="Google" id="ProtNLM"/>
    </source>
</evidence>
<dbReference type="Proteomes" id="UP001200537">
    <property type="component" value="Unassembled WGS sequence"/>
</dbReference>
<name>A0AAJ1BCZ3_9ACTO</name>
<proteinExistence type="predicted"/>
<evidence type="ECO:0000313" key="3">
    <source>
        <dbReference type="Proteomes" id="UP001200537"/>
    </source>
</evidence>
<dbReference type="EMBL" id="JAKNHJ010000019">
    <property type="protein sequence ID" value="MCG4618598.1"/>
    <property type="molecule type" value="Genomic_DNA"/>
</dbReference>
<organism evidence="2 3">
    <name type="scientific">Varibaculum cambriense</name>
    <dbReference type="NCBI Taxonomy" id="184870"/>
    <lineage>
        <taxon>Bacteria</taxon>
        <taxon>Bacillati</taxon>
        <taxon>Actinomycetota</taxon>
        <taxon>Actinomycetes</taxon>
        <taxon>Actinomycetales</taxon>
        <taxon>Actinomycetaceae</taxon>
        <taxon>Varibaculum</taxon>
    </lineage>
</organism>
<gene>
    <name evidence="2" type="ORF">L0M99_08865</name>
</gene>
<accession>A0AAJ1BCZ3</accession>
<evidence type="ECO:0000256" key="1">
    <source>
        <dbReference type="SAM" id="MobiDB-lite"/>
    </source>
</evidence>
<evidence type="ECO:0000313" key="2">
    <source>
        <dbReference type="EMBL" id="MCG4618598.1"/>
    </source>
</evidence>
<dbReference type="RefSeq" id="WP_238128386.1">
    <property type="nucleotide sequence ID" value="NZ_JAKNHJ010000019.1"/>
</dbReference>
<feature type="compositionally biased region" description="Low complexity" evidence="1">
    <location>
        <begin position="125"/>
        <end position="139"/>
    </location>
</feature>
<feature type="region of interest" description="Disordered" evidence="1">
    <location>
        <begin position="122"/>
        <end position="189"/>
    </location>
</feature>